<proteinExistence type="inferred from homology"/>
<gene>
    <name evidence="4" type="ORF">ACFQHR_10840</name>
</gene>
<dbReference type="Gene3D" id="3.40.50.12370">
    <property type="match status" value="1"/>
</dbReference>
<comment type="similarity">
    <text evidence="1">Belongs to the universal stress protein A family.</text>
</comment>
<feature type="region of interest" description="Disordered" evidence="2">
    <location>
        <begin position="278"/>
        <end position="301"/>
    </location>
</feature>
<dbReference type="PANTHER" id="PTHR46268">
    <property type="entry name" value="STRESS RESPONSE PROTEIN NHAX"/>
    <property type="match status" value="1"/>
</dbReference>
<dbReference type="InterPro" id="IPR006016">
    <property type="entry name" value="UspA"/>
</dbReference>
<evidence type="ECO:0000256" key="1">
    <source>
        <dbReference type="ARBA" id="ARBA00008791"/>
    </source>
</evidence>
<dbReference type="EMBL" id="JBHSYQ010000004">
    <property type="protein sequence ID" value="MFC6998124.1"/>
    <property type="molecule type" value="Genomic_DNA"/>
</dbReference>
<accession>A0ABW2DP99</accession>
<keyword evidence="5" id="KW-1185">Reference proteome</keyword>
<dbReference type="RefSeq" id="WP_066621605.1">
    <property type="nucleotide sequence ID" value="NZ_JBHSYQ010000004.1"/>
</dbReference>
<dbReference type="CDD" id="cd00293">
    <property type="entry name" value="USP-like"/>
    <property type="match status" value="1"/>
</dbReference>
<dbReference type="SUPFAM" id="SSF52402">
    <property type="entry name" value="Adenine nucleotide alpha hydrolases-like"/>
    <property type="match status" value="2"/>
</dbReference>
<protein>
    <submittedName>
        <fullName evidence="4">Universal stress protein</fullName>
    </submittedName>
</protein>
<comment type="caution">
    <text evidence="4">The sequence shown here is derived from an EMBL/GenBank/DDBJ whole genome shotgun (WGS) entry which is preliminary data.</text>
</comment>
<evidence type="ECO:0000313" key="4">
    <source>
        <dbReference type="EMBL" id="MFC6998124.1"/>
    </source>
</evidence>
<evidence type="ECO:0000256" key="2">
    <source>
        <dbReference type="SAM" id="MobiDB-lite"/>
    </source>
</evidence>
<dbReference type="InterPro" id="IPR006015">
    <property type="entry name" value="Universal_stress_UspA"/>
</dbReference>
<feature type="domain" description="UspA" evidence="3">
    <location>
        <begin position="1"/>
        <end position="142"/>
    </location>
</feature>
<dbReference type="PRINTS" id="PR01438">
    <property type="entry name" value="UNVRSLSTRESS"/>
</dbReference>
<evidence type="ECO:0000259" key="3">
    <source>
        <dbReference type="Pfam" id="PF00582"/>
    </source>
</evidence>
<dbReference type="Pfam" id="PF00582">
    <property type="entry name" value="Usp"/>
    <property type="match status" value="1"/>
</dbReference>
<dbReference type="Proteomes" id="UP001596405">
    <property type="component" value="Unassembled WGS sequence"/>
</dbReference>
<dbReference type="PANTHER" id="PTHR46268:SF6">
    <property type="entry name" value="UNIVERSAL STRESS PROTEIN UP12"/>
    <property type="match status" value="1"/>
</dbReference>
<sequence length="301" mass="33247">MKTLLVPTDFSANAANAIAFAVQLLNQLRGKLILVHAVDSQILGLPEEGGTINPEVFLKNGYLEELNKISRTLRLENGFRFEVETICESTPLSTCIANAVAAHKVDLIVMGTRGASNFLDKLLGTNTWAVMEETTCPVLAIPAKATYKGFKYITYASDFEKEESNNLRQLFHIAEPLNAEVQVLNVKTEDQLNLVPDEQIIAEIAQEYKARPFKISQIKARNVVEGIKAFTKANQVDVVAVALQKHNVWETLFNSSVTSQLAFESTLPLLALPLPASQQPATGKQRSENRELAPNSFSFLF</sequence>
<organism evidence="4 5">
    <name type="scientific">Rufibacter roseus</name>
    <dbReference type="NCBI Taxonomy" id="1567108"/>
    <lineage>
        <taxon>Bacteria</taxon>
        <taxon>Pseudomonadati</taxon>
        <taxon>Bacteroidota</taxon>
        <taxon>Cytophagia</taxon>
        <taxon>Cytophagales</taxon>
        <taxon>Hymenobacteraceae</taxon>
        <taxon>Rufibacter</taxon>
    </lineage>
</organism>
<reference evidence="5" key="1">
    <citation type="journal article" date="2019" name="Int. J. Syst. Evol. Microbiol.">
        <title>The Global Catalogue of Microorganisms (GCM) 10K type strain sequencing project: providing services to taxonomists for standard genome sequencing and annotation.</title>
        <authorList>
            <consortium name="The Broad Institute Genomics Platform"/>
            <consortium name="The Broad Institute Genome Sequencing Center for Infectious Disease"/>
            <person name="Wu L."/>
            <person name="Ma J."/>
        </authorList>
    </citation>
    <scope>NUCLEOTIDE SEQUENCE [LARGE SCALE GENOMIC DNA]</scope>
    <source>
        <strain evidence="5">CGMCC 4.7393</strain>
    </source>
</reference>
<evidence type="ECO:0000313" key="5">
    <source>
        <dbReference type="Proteomes" id="UP001596405"/>
    </source>
</evidence>
<name>A0ABW2DP99_9BACT</name>